<dbReference type="InterPro" id="IPR052065">
    <property type="entry name" value="Compl_asym_regulator"/>
</dbReference>
<dbReference type="Gene3D" id="2.20.100.10">
    <property type="entry name" value="Thrombospondin type-1 (TSP1) repeat"/>
    <property type="match status" value="1"/>
</dbReference>
<comment type="subcellular location">
    <subcellularLocation>
        <location evidence="1">Secreted</location>
    </subcellularLocation>
</comment>
<evidence type="ECO:0000256" key="4">
    <source>
        <dbReference type="ARBA" id="ARBA00022737"/>
    </source>
</evidence>
<dbReference type="InterPro" id="IPR036383">
    <property type="entry name" value="TSP1_rpt_sf"/>
</dbReference>
<dbReference type="InterPro" id="IPR048287">
    <property type="entry name" value="TSPN-like_N"/>
</dbReference>
<evidence type="ECO:0000259" key="6">
    <source>
        <dbReference type="SMART" id="SM00210"/>
    </source>
</evidence>
<name>A0AAV8W5V2_9CUCU</name>
<keyword evidence="3" id="KW-0732">Signal</keyword>
<keyword evidence="8" id="KW-1185">Reference proteome</keyword>
<evidence type="ECO:0000256" key="5">
    <source>
        <dbReference type="ARBA" id="ARBA00023157"/>
    </source>
</evidence>
<evidence type="ECO:0000313" key="8">
    <source>
        <dbReference type="Proteomes" id="UP001159042"/>
    </source>
</evidence>
<evidence type="ECO:0000256" key="1">
    <source>
        <dbReference type="ARBA" id="ARBA00004613"/>
    </source>
</evidence>
<reference evidence="7 8" key="1">
    <citation type="journal article" date="2023" name="Insect Mol. Biol.">
        <title>Genome sequencing provides insights into the evolution of gene families encoding plant cell wall-degrading enzymes in longhorned beetles.</title>
        <authorList>
            <person name="Shin N.R."/>
            <person name="Okamura Y."/>
            <person name="Kirsch R."/>
            <person name="Pauchet Y."/>
        </authorList>
    </citation>
    <scope>NUCLEOTIDE SEQUENCE [LARGE SCALE GENOMIC DNA]</scope>
    <source>
        <strain evidence="7">EAD_L_NR</strain>
    </source>
</reference>
<dbReference type="PROSITE" id="PS50092">
    <property type="entry name" value="TSP1"/>
    <property type="match status" value="1"/>
</dbReference>
<keyword evidence="4" id="KW-0677">Repeat</keyword>
<keyword evidence="2" id="KW-0964">Secreted</keyword>
<evidence type="ECO:0000313" key="7">
    <source>
        <dbReference type="EMBL" id="KAJ8921814.1"/>
    </source>
</evidence>
<evidence type="ECO:0000256" key="3">
    <source>
        <dbReference type="ARBA" id="ARBA00022729"/>
    </source>
</evidence>
<feature type="domain" description="Thrombospondin-like N-terminal" evidence="6">
    <location>
        <begin position="229"/>
        <end position="404"/>
    </location>
</feature>
<dbReference type="InterPro" id="IPR000884">
    <property type="entry name" value="TSP1_rpt"/>
</dbReference>
<feature type="non-terminal residue" evidence="7">
    <location>
        <position position="1"/>
    </location>
</feature>
<dbReference type="InterPro" id="IPR001791">
    <property type="entry name" value="Laminin_G"/>
</dbReference>
<dbReference type="Pfam" id="PF02210">
    <property type="entry name" value="Laminin_G_2"/>
    <property type="match status" value="1"/>
</dbReference>
<gene>
    <name evidence="7" type="ORF">NQ315_008446</name>
</gene>
<dbReference type="PANTHER" id="PTHR22906">
    <property type="entry name" value="PROPERDIN"/>
    <property type="match status" value="1"/>
</dbReference>
<dbReference type="Gene3D" id="2.60.120.200">
    <property type="match status" value="1"/>
</dbReference>
<dbReference type="CDD" id="cd00110">
    <property type="entry name" value="LamG"/>
    <property type="match status" value="1"/>
</dbReference>
<sequence length="452" mass="51111">CKKPDSFHVPPKKSHQLPPAADSDGLVFAKTKTKNMWLRLLVLLTLGMCPAALCCDLEQFFNERQVSVEESASSSQIVFRGVTTVATTASVDVPGVFTAYFELINSYKGAEALNAWSANNYRRINVTFLTRPSAECVEGSEVRREYIIFCDLVNGEIRATSIAKWDEEADQRVWAALGWGKWSEWSSCSVSCSSGIQQRTRHCLLSECPGFNVEQRHCNLFGCDETVNPLALEERRFFHPSKDRWQSVPDRPTAWRLRPNSYIWVPSTQLFSDEKNRPFPKEFALFVTMRLHNGTMGTIFSLRSRRRQDTYLSLEVAGSDLKLIHAASNGTDVVRVPAALDDGHWHQVAISIRDDSVVDSYVDCEWSRTDILRSHTLDLPEDSDLIIGYLFTGDLEQLSIVPDPGLVNLQCSPDRTPIIDPEVEDTVKEIQERSGKHVVMRIHKDVENNNLD</sequence>
<dbReference type="SUPFAM" id="SSF49899">
    <property type="entry name" value="Concanavalin A-like lectins/glucanases"/>
    <property type="match status" value="1"/>
</dbReference>
<evidence type="ECO:0000256" key="2">
    <source>
        <dbReference type="ARBA" id="ARBA00022525"/>
    </source>
</evidence>
<comment type="caution">
    <text evidence="7">The sequence shown here is derived from an EMBL/GenBank/DDBJ whole genome shotgun (WGS) entry which is preliminary data.</text>
</comment>
<dbReference type="InterPro" id="IPR013320">
    <property type="entry name" value="ConA-like_dom_sf"/>
</dbReference>
<dbReference type="EMBL" id="JANEYG010000008">
    <property type="protein sequence ID" value="KAJ8921814.1"/>
    <property type="molecule type" value="Genomic_DNA"/>
</dbReference>
<dbReference type="Pfam" id="PF00090">
    <property type="entry name" value="TSP_1"/>
    <property type="match status" value="1"/>
</dbReference>
<keyword evidence="5" id="KW-1015">Disulfide bond</keyword>
<dbReference type="SMART" id="SM00209">
    <property type="entry name" value="TSP1"/>
    <property type="match status" value="1"/>
</dbReference>
<dbReference type="SMART" id="SM00210">
    <property type="entry name" value="TSPN"/>
    <property type="match status" value="1"/>
</dbReference>
<dbReference type="AlphaFoldDB" id="A0AAV8W5V2"/>
<dbReference type="PANTHER" id="PTHR22906:SF43">
    <property type="entry name" value="PROPERDIN"/>
    <property type="match status" value="1"/>
</dbReference>
<accession>A0AAV8W5V2</accession>
<dbReference type="SUPFAM" id="SSF82895">
    <property type="entry name" value="TSP-1 type 1 repeat"/>
    <property type="match status" value="1"/>
</dbReference>
<dbReference type="Proteomes" id="UP001159042">
    <property type="component" value="Unassembled WGS sequence"/>
</dbReference>
<organism evidence="7 8">
    <name type="scientific">Exocentrus adspersus</name>
    <dbReference type="NCBI Taxonomy" id="1586481"/>
    <lineage>
        <taxon>Eukaryota</taxon>
        <taxon>Metazoa</taxon>
        <taxon>Ecdysozoa</taxon>
        <taxon>Arthropoda</taxon>
        <taxon>Hexapoda</taxon>
        <taxon>Insecta</taxon>
        <taxon>Pterygota</taxon>
        <taxon>Neoptera</taxon>
        <taxon>Endopterygota</taxon>
        <taxon>Coleoptera</taxon>
        <taxon>Polyphaga</taxon>
        <taxon>Cucujiformia</taxon>
        <taxon>Chrysomeloidea</taxon>
        <taxon>Cerambycidae</taxon>
        <taxon>Lamiinae</taxon>
        <taxon>Acanthocinini</taxon>
        <taxon>Exocentrus</taxon>
    </lineage>
</organism>
<protein>
    <recommendedName>
        <fullName evidence="6">Thrombospondin-like N-terminal domain-containing protein</fullName>
    </recommendedName>
</protein>
<proteinExistence type="predicted"/>